<keyword evidence="2" id="KW-0472">Membrane</keyword>
<keyword evidence="2" id="KW-0812">Transmembrane</keyword>
<feature type="transmembrane region" description="Helical" evidence="2">
    <location>
        <begin position="24"/>
        <end position="46"/>
    </location>
</feature>
<comment type="caution">
    <text evidence="3">The sequence shown here is derived from an EMBL/GenBank/DDBJ whole genome shotgun (WGS) entry which is preliminary data.</text>
</comment>
<dbReference type="Proteomes" id="UP000001548">
    <property type="component" value="Unassembled WGS sequence"/>
</dbReference>
<gene>
    <name evidence="3" type="ORF">GL50803_004447</name>
</gene>
<evidence type="ECO:0000256" key="1">
    <source>
        <dbReference type="SAM" id="MobiDB-lite"/>
    </source>
</evidence>
<dbReference type="RefSeq" id="XP_001707451.1">
    <property type="nucleotide sequence ID" value="XM_001707399.1"/>
</dbReference>
<dbReference type="AlphaFoldDB" id="A8BEZ9"/>
<dbReference type="VEuPathDB" id="GiardiaDB:GL50803_4447"/>
<name>A8BEZ9_GIAIC</name>
<sequence>MWSWERSHFHHHHHYCHHHSVPEYGVLGGFGGLIGGLIGGAIGANLGRKKERKEKEVIVQQQQISPPQQSKDKEVHIHINQYTPPNNAAPSPAANNASKQAGSSAEPSTQHIEAGLASLEKLMYLGNIEAARLQMPAFKKWYFSEREKFTDLNLLGVYDTRLLTVDMWLVNDAARVVKAPQGPFTENDAKKVMERLVTKDGQQQFVQLFQPAPIMEGDKHEDKSSEEPLFLRSLRNANLAPRSSVSADPMQAYPGLRMK</sequence>
<evidence type="ECO:0000313" key="3">
    <source>
        <dbReference type="EMBL" id="KAE8305711.1"/>
    </source>
</evidence>
<evidence type="ECO:0000313" key="4">
    <source>
        <dbReference type="Proteomes" id="UP000001548"/>
    </source>
</evidence>
<dbReference type="OMA" id="SWERSHF"/>
<dbReference type="GeneID" id="5700351"/>
<reference evidence="3 4" key="1">
    <citation type="journal article" date="2007" name="Science">
        <title>Genomic minimalism in the early diverging intestinal parasite Giardia lamblia.</title>
        <authorList>
            <person name="Morrison H.G."/>
            <person name="McArthur A.G."/>
            <person name="Gillin F.D."/>
            <person name="Aley S.B."/>
            <person name="Adam R.D."/>
            <person name="Olsen G.J."/>
            <person name="Best A.A."/>
            <person name="Cande W.Z."/>
            <person name="Chen F."/>
            <person name="Cipriano M.J."/>
            <person name="Davids B.J."/>
            <person name="Dawson S.C."/>
            <person name="Elmendorf H.G."/>
            <person name="Hehl A.B."/>
            <person name="Holder M.E."/>
            <person name="Huse S.M."/>
            <person name="Kim U.U."/>
            <person name="Lasek-Nesselquist E."/>
            <person name="Manning G."/>
            <person name="Nigam A."/>
            <person name="Nixon J.E."/>
            <person name="Palm D."/>
            <person name="Passamaneck N.E."/>
            <person name="Prabhu A."/>
            <person name="Reich C.I."/>
            <person name="Reiner D.S."/>
            <person name="Samuelson J."/>
            <person name="Svard S.G."/>
            <person name="Sogin M.L."/>
        </authorList>
    </citation>
    <scope>NUCLEOTIDE SEQUENCE [LARGE SCALE GENOMIC DNA]</scope>
    <source>
        <strain evidence="3 4">WB C6</strain>
    </source>
</reference>
<keyword evidence="2" id="KW-1133">Transmembrane helix</keyword>
<dbReference type="EMBL" id="AACB03000001">
    <property type="protein sequence ID" value="KAE8305711.1"/>
    <property type="molecule type" value="Genomic_DNA"/>
</dbReference>
<feature type="region of interest" description="Disordered" evidence="1">
    <location>
        <begin position="81"/>
        <end position="109"/>
    </location>
</feature>
<keyword evidence="4" id="KW-1185">Reference proteome</keyword>
<feature type="compositionally biased region" description="Low complexity" evidence="1">
    <location>
        <begin position="84"/>
        <end position="98"/>
    </location>
</feature>
<protein>
    <submittedName>
        <fullName evidence="3">Uncharacterized protein</fullName>
    </submittedName>
</protein>
<organism evidence="3 4">
    <name type="scientific">Giardia intestinalis (strain ATCC 50803 / WB clone C6)</name>
    <name type="common">Giardia lamblia</name>
    <dbReference type="NCBI Taxonomy" id="184922"/>
    <lineage>
        <taxon>Eukaryota</taxon>
        <taxon>Metamonada</taxon>
        <taxon>Diplomonadida</taxon>
        <taxon>Hexamitidae</taxon>
        <taxon>Giardiinae</taxon>
        <taxon>Giardia</taxon>
    </lineage>
</organism>
<dbReference type="KEGG" id="gla:GL50803_004447"/>
<feature type="compositionally biased region" description="Polar residues" evidence="1">
    <location>
        <begin position="99"/>
        <end position="109"/>
    </location>
</feature>
<evidence type="ECO:0000256" key="2">
    <source>
        <dbReference type="SAM" id="Phobius"/>
    </source>
</evidence>
<accession>A8BEZ9</accession>
<proteinExistence type="predicted"/>
<dbReference type="HOGENOM" id="CLU_1075373_0_0_1"/>